<dbReference type="SUPFAM" id="SSF46689">
    <property type="entry name" value="Homeodomain-like"/>
    <property type="match status" value="1"/>
</dbReference>
<accession>A0ABV5MXN9</accession>
<dbReference type="EMBL" id="JBHMCY010000012">
    <property type="protein sequence ID" value="MFB9462799.1"/>
    <property type="molecule type" value="Genomic_DNA"/>
</dbReference>
<dbReference type="PANTHER" id="PTHR30055">
    <property type="entry name" value="HTH-TYPE TRANSCRIPTIONAL REGULATOR RUTR"/>
    <property type="match status" value="1"/>
</dbReference>
<dbReference type="Proteomes" id="UP001589709">
    <property type="component" value="Unassembled WGS sequence"/>
</dbReference>
<sequence length="210" mass="22928">MTASIDPHDPWAEVAPGSRRILEAALTAFADRGYHGASTRDIAATAGMSPAAVYAHHRTKADLLFAISRAGHQHVLAVCERALEGETTPVSRVRALTHDYCAWHARHHLLARVVQYELRALSPEHRSRIVELRSRTERLFRQEVQAGMAAGAFRADEVDNLTLAILSLGIDVSRWYTPGGDRTPVGIGRYYAGLVLTMLGAGQNTASPRA</sequence>
<dbReference type="InterPro" id="IPR036271">
    <property type="entry name" value="Tet_transcr_reg_TetR-rel_C_sf"/>
</dbReference>
<dbReference type="RefSeq" id="WP_381344212.1">
    <property type="nucleotide sequence ID" value="NZ_JBHMCY010000012.1"/>
</dbReference>
<evidence type="ECO:0000256" key="1">
    <source>
        <dbReference type="ARBA" id="ARBA00023125"/>
    </source>
</evidence>
<dbReference type="InterPro" id="IPR001647">
    <property type="entry name" value="HTH_TetR"/>
</dbReference>
<gene>
    <name evidence="4" type="ORF">ACFF45_08790</name>
</gene>
<feature type="DNA-binding region" description="H-T-H motif" evidence="2">
    <location>
        <begin position="38"/>
        <end position="57"/>
    </location>
</feature>
<dbReference type="Pfam" id="PF17932">
    <property type="entry name" value="TetR_C_24"/>
    <property type="match status" value="1"/>
</dbReference>
<organism evidence="4 5">
    <name type="scientific">Streptomyces cinereospinus</name>
    <dbReference type="NCBI Taxonomy" id="285561"/>
    <lineage>
        <taxon>Bacteria</taxon>
        <taxon>Bacillati</taxon>
        <taxon>Actinomycetota</taxon>
        <taxon>Actinomycetes</taxon>
        <taxon>Kitasatosporales</taxon>
        <taxon>Streptomycetaceae</taxon>
        <taxon>Streptomyces</taxon>
    </lineage>
</organism>
<feature type="domain" description="HTH tetR-type" evidence="3">
    <location>
        <begin position="15"/>
        <end position="75"/>
    </location>
</feature>
<dbReference type="InterPro" id="IPR009057">
    <property type="entry name" value="Homeodomain-like_sf"/>
</dbReference>
<dbReference type="SUPFAM" id="SSF48498">
    <property type="entry name" value="Tetracyclin repressor-like, C-terminal domain"/>
    <property type="match status" value="1"/>
</dbReference>
<comment type="caution">
    <text evidence="4">The sequence shown here is derived from an EMBL/GenBank/DDBJ whole genome shotgun (WGS) entry which is preliminary data.</text>
</comment>
<keyword evidence="5" id="KW-1185">Reference proteome</keyword>
<dbReference type="InterPro" id="IPR050109">
    <property type="entry name" value="HTH-type_TetR-like_transc_reg"/>
</dbReference>
<dbReference type="PRINTS" id="PR00455">
    <property type="entry name" value="HTHTETR"/>
</dbReference>
<protein>
    <submittedName>
        <fullName evidence="4">TetR/AcrR family transcriptional regulator</fullName>
    </submittedName>
</protein>
<dbReference type="PANTHER" id="PTHR30055:SF200">
    <property type="entry name" value="HTH-TYPE TRANSCRIPTIONAL REPRESSOR BDCR"/>
    <property type="match status" value="1"/>
</dbReference>
<reference evidence="4 5" key="1">
    <citation type="submission" date="2024-09" db="EMBL/GenBank/DDBJ databases">
        <authorList>
            <person name="Sun Q."/>
            <person name="Mori K."/>
        </authorList>
    </citation>
    <scope>NUCLEOTIDE SEQUENCE [LARGE SCALE GENOMIC DNA]</scope>
    <source>
        <strain evidence="4 5">JCM 6917</strain>
    </source>
</reference>
<name>A0ABV5MXN9_9ACTN</name>
<evidence type="ECO:0000313" key="5">
    <source>
        <dbReference type="Proteomes" id="UP001589709"/>
    </source>
</evidence>
<dbReference type="PROSITE" id="PS50977">
    <property type="entry name" value="HTH_TETR_2"/>
    <property type="match status" value="1"/>
</dbReference>
<evidence type="ECO:0000313" key="4">
    <source>
        <dbReference type="EMBL" id="MFB9462799.1"/>
    </source>
</evidence>
<evidence type="ECO:0000256" key="2">
    <source>
        <dbReference type="PROSITE-ProRule" id="PRU00335"/>
    </source>
</evidence>
<dbReference type="Gene3D" id="1.10.357.10">
    <property type="entry name" value="Tetracycline Repressor, domain 2"/>
    <property type="match status" value="1"/>
</dbReference>
<keyword evidence="1 2" id="KW-0238">DNA-binding</keyword>
<evidence type="ECO:0000259" key="3">
    <source>
        <dbReference type="PROSITE" id="PS50977"/>
    </source>
</evidence>
<dbReference type="InterPro" id="IPR041490">
    <property type="entry name" value="KstR2_TetR_C"/>
</dbReference>
<proteinExistence type="predicted"/>
<dbReference type="Pfam" id="PF00440">
    <property type="entry name" value="TetR_N"/>
    <property type="match status" value="1"/>
</dbReference>